<dbReference type="SUPFAM" id="SSF51445">
    <property type="entry name" value="(Trans)glycosidases"/>
    <property type="match status" value="1"/>
</dbReference>
<protein>
    <submittedName>
        <fullName evidence="1">Uncharacterized protein</fullName>
    </submittedName>
</protein>
<dbReference type="Pfam" id="PF01471">
    <property type="entry name" value="PG_binding_1"/>
    <property type="match status" value="1"/>
</dbReference>
<reference evidence="2" key="1">
    <citation type="submission" date="2018-01" db="EMBL/GenBank/DDBJ databases">
        <authorList>
            <person name="Li J."/>
        </authorList>
    </citation>
    <scope>NUCLEOTIDE SEQUENCE [LARGE SCALE GENOMIC DNA]</scope>
    <source>
        <strain evidence="2">592</strain>
    </source>
</reference>
<dbReference type="InterPro" id="IPR002477">
    <property type="entry name" value="Peptidoglycan-bd-like"/>
</dbReference>
<dbReference type="Gene3D" id="1.10.101.10">
    <property type="entry name" value="PGBD-like superfamily/PGBD"/>
    <property type="match status" value="2"/>
</dbReference>
<evidence type="ECO:0000313" key="2">
    <source>
        <dbReference type="Proteomes" id="UP000244384"/>
    </source>
</evidence>
<dbReference type="KEGG" id="aez:C3E78_01875"/>
<dbReference type="Pfam" id="PF08924">
    <property type="entry name" value="Rv2525c_GlyHyd-like"/>
    <property type="match status" value="1"/>
</dbReference>
<dbReference type="InterPro" id="IPR015020">
    <property type="entry name" value="Rv2525c-like_Glyco_Hydro-like"/>
</dbReference>
<organism evidence="1 2">
    <name type="scientific">Aeromicrobium chenweiae</name>
    <dbReference type="NCBI Taxonomy" id="2079793"/>
    <lineage>
        <taxon>Bacteria</taxon>
        <taxon>Bacillati</taxon>
        <taxon>Actinomycetota</taxon>
        <taxon>Actinomycetes</taxon>
        <taxon>Propionibacteriales</taxon>
        <taxon>Nocardioidaceae</taxon>
        <taxon>Aeromicrobium</taxon>
    </lineage>
</organism>
<dbReference type="InterPro" id="IPR036366">
    <property type="entry name" value="PGBDSf"/>
</dbReference>
<dbReference type="InterPro" id="IPR036365">
    <property type="entry name" value="PGBD-like_sf"/>
</dbReference>
<keyword evidence="2" id="KW-1185">Reference proteome</keyword>
<evidence type="ECO:0000313" key="1">
    <source>
        <dbReference type="EMBL" id="AWB91069.1"/>
    </source>
</evidence>
<gene>
    <name evidence="1" type="ORF">C3E78_01875</name>
</gene>
<sequence>MRLVPSPTSRLTILGLLTGLAASVLLSSPATAGAPKAPGDLTGNGFDACVAPSQSVMDTWNLTSPFSAVGIYVSGSSRYCGDAYQPHLSKTWVTKNAANGWRFMPIHVGRQAPCFKNNPNSRVQKKHMSSTVSKARSQAQTEAKETIAALTKYGFGKGSFSYLDIEWYARTAACDRIVLEFADAWTEYLHAKGYKSGVYSSGSAAIAAIDQARATKRPGMNLPDQMWIAWVNKKADTKGGPYLADAGWKNHQRIHQYHNDVTVSYGGKKLTIDKNVLDVGRGSVAVKQSLPCKAKMTFTKYPGLKIGSKGAEVTALECLLRAQGVLKTVDKTFGKGTARAIDKYRAKKGWTATGRTTGPTWTALLSRGANPRVLKQGSVGQSVWRLQRSLIAAGLRPRLTGIYDGNTVKAVQAYRKARGLPTYTTTESTVWAQLQRGKTA</sequence>
<dbReference type="SUPFAM" id="SSF47090">
    <property type="entry name" value="PGBD-like"/>
    <property type="match status" value="2"/>
</dbReference>
<dbReference type="OrthoDB" id="5171321at2"/>
<dbReference type="AlphaFoldDB" id="A0A2S0WIA4"/>
<dbReference type="EMBL" id="CP026952">
    <property type="protein sequence ID" value="AWB91069.1"/>
    <property type="molecule type" value="Genomic_DNA"/>
</dbReference>
<dbReference type="Gene3D" id="3.20.20.80">
    <property type="entry name" value="Glycosidases"/>
    <property type="match status" value="1"/>
</dbReference>
<name>A0A2S0WIA4_9ACTN</name>
<dbReference type="RefSeq" id="WP_108576715.1">
    <property type="nucleotide sequence ID" value="NZ_CP026952.1"/>
</dbReference>
<accession>A0A5F2EQS2</accession>
<proteinExistence type="predicted"/>
<dbReference type="InterPro" id="IPR017853">
    <property type="entry name" value="GH"/>
</dbReference>
<accession>A0A2S0WIA4</accession>
<dbReference type="Proteomes" id="UP000244384">
    <property type="component" value="Chromosome"/>
</dbReference>